<dbReference type="PANTHER" id="PTHR22761:SF75">
    <property type="entry name" value="VACUOLAR PROTEIN SORTING-ASSOCIATED PROTEIN 32 HOMOLOG 2"/>
    <property type="match status" value="1"/>
</dbReference>
<dbReference type="GO" id="GO:0000815">
    <property type="term" value="C:ESCRT III complex"/>
    <property type="evidence" value="ECO:0007669"/>
    <property type="project" value="TreeGrafter"/>
</dbReference>
<dbReference type="EMBL" id="JAVXUO010002932">
    <property type="protein sequence ID" value="KAK2968215.1"/>
    <property type="molecule type" value="Genomic_DNA"/>
</dbReference>
<feature type="coiled-coil region" evidence="1">
    <location>
        <begin position="21"/>
        <end position="48"/>
    </location>
</feature>
<dbReference type="PANTHER" id="PTHR22761">
    <property type="entry name" value="CHARGED MULTIVESICULAR BODY PROTEIN"/>
    <property type="match status" value="1"/>
</dbReference>
<name>A0AA88R081_9ASTE</name>
<dbReference type="GO" id="GO:0006900">
    <property type="term" value="P:vesicle budding from membrane"/>
    <property type="evidence" value="ECO:0007669"/>
    <property type="project" value="TreeGrafter"/>
</dbReference>
<gene>
    <name evidence="2" type="ORF">RJ640_027347</name>
</gene>
<accession>A0AA88R081</accession>
<evidence type="ECO:0000256" key="1">
    <source>
        <dbReference type="SAM" id="Coils"/>
    </source>
</evidence>
<protein>
    <submittedName>
        <fullName evidence="2">Uncharacterized protein</fullName>
    </submittedName>
</protein>
<dbReference type="InterPro" id="IPR005024">
    <property type="entry name" value="Snf7_fam"/>
</dbReference>
<sequence>MLGKIFGRRRARKEPSVLATLDELRESLESLEKKENHYLKKVDEEIAKAKDFSRAKNRRAALKCLKQKRQYELQIEQLGNYQLRIHDQMITLEGARATTESVDALRTGAAAMKAMLKATKINDVDRTMDEINEQTESMRQIQDALATPVGAAANIDEDELEAELEELESAELEDQLLMPAISAAPVHVPAGKVPARPALQMSKADEDELAALQAEMAL</sequence>
<proteinExistence type="predicted"/>
<comment type="caution">
    <text evidence="2">The sequence shown here is derived from an EMBL/GenBank/DDBJ whole genome shotgun (WGS) entry which is preliminary data.</text>
</comment>
<evidence type="ECO:0000313" key="3">
    <source>
        <dbReference type="Proteomes" id="UP001187471"/>
    </source>
</evidence>
<dbReference type="GO" id="GO:0032511">
    <property type="term" value="P:late endosome to vacuole transport via multivesicular body sorting pathway"/>
    <property type="evidence" value="ECO:0007669"/>
    <property type="project" value="TreeGrafter"/>
</dbReference>
<feature type="coiled-coil region" evidence="1">
    <location>
        <begin position="124"/>
        <end position="175"/>
    </location>
</feature>
<dbReference type="Proteomes" id="UP001187471">
    <property type="component" value="Unassembled WGS sequence"/>
</dbReference>
<dbReference type="Gene3D" id="6.10.250.1710">
    <property type="match status" value="1"/>
</dbReference>
<dbReference type="Gene3D" id="1.10.287.1060">
    <property type="entry name" value="ESAT-6-like"/>
    <property type="match status" value="1"/>
</dbReference>
<keyword evidence="1" id="KW-0175">Coiled coil</keyword>
<evidence type="ECO:0000313" key="2">
    <source>
        <dbReference type="EMBL" id="KAK2968215.1"/>
    </source>
</evidence>
<dbReference type="GO" id="GO:0005771">
    <property type="term" value="C:multivesicular body"/>
    <property type="evidence" value="ECO:0007669"/>
    <property type="project" value="TreeGrafter"/>
</dbReference>
<dbReference type="AlphaFoldDB" id="A0AA88R081"/>
<keyword evidence="3" id="KW-1185">Reference proteome</keyword>
<dbReference type="GO" id="GO:0009898">
    <property type="term" value="C:cytoplasmic side of plasma membrane"/>
    <property type="evidence" value="ECO:0007669"/>
    <property type="project" value="TreeGrafter"/>
</dbReference>
<dbReference type="Pfam" id="PF03357">
    <property type="entry name" value="Snf7"/>
    <property type="match status" value="1"/>
</dbReference>
<reference evidence="2" key="1">
    <citation type="submission" date="2022-12" db="EMBL/GenBank/DDBJ databases">
        <title>Draft genome assemblies for two species of Escallonia (Escalloniales).</title>
        <authorList>
            <person name="Chanderbali A."/>
            <person name="Dervinis C."/>
            <person name="Anghel I."/>
            <person name="Soltis D."/>
            <person name="Soltis P."/>
            <person name="Zapata F."/>
        </authorList>
    </citation>
    <scope>NUCLEOTIDE SEQUENCE</scope>
    <source>
        <strain evidence="2">UCBG92.1500</strain>
        <tissue evidence="2">Leaf</tissue>
    </source>
</reference>
<organism evidence="2 3">
    <name type="scientific">Escallonia rubra</name>
    <dbReference type="NCBI Taxonomy" id="112253"/>
    <lineage>
        <taxon>Eukaryota</taxon>
        <taxon>Viridiplantae</taxon>
        <taxon>Streptophyta</taxon>
        <taxon>Embryophyta</taxon>
        <taxon>Tracheophyta</taxon>
        <taxon>Spermatophyta</taxon>
        <taxon>Magnoliopsida</taxon>
        <taxon>eudicotyledons</taxon>
        <taxon>Gunneridae</taxon>
        <taxon>Pentapetalae</taxon>
        <taxon>asterids</taxon>
        <taxon>campanulids</taxon>
        <taxon>Escalloniales</taxon>
        <taxon>Escalloniaceae</taxon>
        <taxon>Escallonia</taxon>
    </lineage>
</organism>